<feature type="transmembrane region" description="Helical" evidence="1">
    <location>
        <begin position="31"/>
        <end position="49"/>
    </location>
</feature>
<dbReference type="EMBL" id="CP155573">
    <property type="protein sequence ID" value="XFO64867.1"/>
    <property type="molecule type" value="Genomic_DNA"/>
</dbReference>
<feature type="transmembrane region" description="Helical" evidence="1">
    <location>
        <begin position="116"/>
        <end position="137"/>
    </location>
</feature>
<name>A0ABZ3IGS0_9FIRM</name>
<dbReference type="Proteomes" id="UP000216752">
    <property type="component" value="Chromosome"/>
</dbReference>
<gene>
    <name evidence="2" type="ORF">SPSIL_009760</name>
</gene>
<feature type="transmembrane region" description="Helical" evidence="1">
    <location>
        <begin position="56"/>
        <end position="75"/>
    </location>
</feature>
<keyword evidence="1" id="KW-1133">Transmembrane helix</keyword>
<evidence type="ECO:0000313" key="3">
    <source>
        <dbReference type="Proteomes" id="UP000216752"/>
    </source>
</evidence>
<sequence length="175" mass="19941">MLAFINNVFDFFERLILWIKKPSIVGSLNQGGASLLCLIIIGGFMINYLNMKIINVALGFIMGLLIPLIIFLGSLDKYKNYLQPFTHKAFFYGVLPFSLVSTLILYSLVFKEIAYFFEVFCVISAIFTICWFTYHIINITVPFGEVKIRLKFYLAAGSTLSSLLLMPIFQSCKLQ</sequence>
<feature type="transmembrane region" description="Helical" evidence="1">
    <location>
        <begin position="152"/>
        <end position="169"/>
    </location>
</feature>
<evidence type="ECO:0000313" key="2">
    <source>
        <dbReference type="EMBL" id="XFO64867.1"/>
    </source>
</evidence>
<organism evidence="2 3">
    <name type="scientific">Sporomusa silvacetica DSM 10669</name>
    <dbReference type="NCBI Taxonomy" id="1123289"/>
    <lineage>
        <taxon>Bacteria</taxon>
        <taxon>Bacillati</taxon>
        <taxon>Bacillota</taxon>
        <taxon>Negativicutes</taxon>
        <taxon>Selenomonadales</taxon>
        <taxon>Sporomusaceae</taxon>
        <taxon>Sporomusa</taxon>
    </lineage>
</organism>
<evidence type="ECO:0000256" key="1">
    <source>
        <dbReference type="SAM" id="Phobius"/>
    </source>
</evidence>
<proteinExistence type="predicted"/>
<accession>A0ABZ3IGS0</accession>
<keyword evidence="1" id="KW-0812">Transmembrane</keyword>
<feature type="transmembrane region" description="Helical" evidence="1">
    <location>
        <begin position="90"/>
        <end position="109"/>
    </location>
</feature>
<keyword evidence="1" id="KW-0472">Membrane</keyword>
<protein>
    <submittedName>
        <fullName evidence="2">Uncharacterized protein</fullName>
    </submittedName>
</protein>
<reference evidence="2" key="1">
    <citation type="submission" date="2024-05" db="EMBL/GenBank/DDBJ databases">
        <title>Isolation and characterization of Sporomusa carbonis sp. nov., a carboxydotrophic hydrogenogen in the genus of Sporomusa isolated from a charcoal burning pile.</title>
        <authorList>
            <person name="Boeer T."/>
            <person name="Rosenbaum F."/>
            <person name="Eysell L."/>
            <person name="Mueller V."/>
            <person name="Daniel R."/>
            <person name="Poehlein A."/>
        </authorList>
    </citation>
    <scope>NUCLEOTIDE SEQUENCE [LARGE SCALE GENOMIC DNA]</scope>
    <source>
        <strain evidence="2">DSM 10669</strain>
    </source>
</reference>
<keyword evidence="3" id="KW-1185">Reference proteome</keyword>
<dbReference type="RefSeq" id="WP_094607668.1">
    <property type="nucleotide sequence ID" value="NZ_CP155573.1"/>
</dbReference>